<evidence type="ECO:0000256" key="1">
    <source>
        <dbReference type="SAM" id="MobiDB-lite"/>
    </source>
</evidence>
<comment type="caution">
    <text evidence="2">The sequence shown here is derived from an EMBL/GenBank/DDBJ whole genome shotgun (WGS) entry which is preliminary data.</text>
</comment>
<evidence type="ECO:0000313" key="2">
    <source>
        <dbReference type="EMBL" id="KZS07186.1"/>
    </source>
</evidence>
<organism evidence="2 3">
    <name type="scientific">Daphnia magna</name>
    <dbReference type="NCBI Taxonomy" id="35525"/>
    <lineage>
        <taxon>Eukaryota</taxon>
        <taxon>Metazoa</taxon>
        <taxon>Ecdysozoa</taxon>
        <taxon>Arthropoda</taxon>
        <taxon>Crustacea</taxon>
        <taxon>Branchiopoda</taxon>
        <taxon>Diplostraca</taxon>
        <taxon>Cladocera</taxon>
        <taxon>Anomopoda</taxon>
        <taxon>Daphniidae</taxon>
        <taxon>Daphnia</taxon>
    </lineage>
</organism>
<protein>
    <submittedName>
        <fullName evidence="2">Uncharacterized protein</fullName>
    </submittedName>
</protein>
<dbReference type="EMBL" id="LRGB01002544">
    <property type="protein sequence ID" value="KZS07186.1"/>
    <property type="molecule type" value="Genomic_DNA"/>
</dbReference>
<evidence type="ECO:0000313" key="3">
    <source>
        <dbReference type="Proteomes" id="UP000076858"/>
    </source>
</evidence>
<keyword evidence="3" id="KW-1185">Reference proteome</keyword>
<feature type="compositionally biased region" description="Polar residues" evidence="1">
    <location>
        <begin position="31"/>
        <end position="40"/>
    </location>
</feature>
<gene>
    <name evidence="2" type="ORF">APZ42_029171</name>
</gene>
<name>A0A164PVS3_9CRUS</name>
<proteinExistence type="predicted"/>
<dbReference type="AlphaFoldDB" id="A0A164PVS3"/>
<feature type="region of interest" description="Disordered" evidence="1">
    <location>
        <begin position="21"/>
        <end position="40"/>
    </location>
</feature>
<sequence>MCCTGLPFPVYTYTLRAEEEHTPLTKRAAKQPTNPSRANTRSLLSQSPCFFNVTHVAAGQDHKKKTRKKAKKKIEFCWDYSRVFQHTDWSEREQEK</sequence>
<accession>A0A164PVS3</accession>
<dbReference type="Proteomes" id="UP000076858">
    <property type="component" value="Unassembled WGS sequence"/>
</dbReference>
<reference evidence="2 3" key="1">
    <citation type="submission" date="2016-03" db="EMBL/GenBank/DDBJ databases">
        <title>EvidentialGene: Evidence-directed Construction of Genes on Genomes.</title>
        <authorList>
            <person name="Gilbert D.G."/>
            <person name="Choi J.-H."/>
            <person name="Mockaitis K."/>
            <person name="Colbourne J."/>
            <person name="Pfrender M."/>
        </authorList>
    </citation>
    <scope>NUCLEOTIDE SEQUENCE [LARGE SCALE GENOMIC DNA]</scope>
    <source>
        <strain evidence="2 3">Xinb3</strain>
        <tissue evidence="2">Complete organism</tissue>
    </source>
</reference>